<proteinExistence type="predicted"/>
<feature type="region of interest" description="Disordered" evidence="1">
    <location>
        <begin position="172"/>
        <end position="218"/>
    </location>
</feature>
<dbReference type="AlphaFoldDB" id="A0A6A6JQH0"/>
<organism evidence="2 3">
    <name type="scientific">Westerdykella ornata</name>
    <dbReference type="NCBI Taxonomy" id="318751"/>
    <lineage>
        <taxon>Eukaryota</taxon>
        <taxon>Fungi</taxon>
        <taxon>Dikarya</taxon>
        <taxon>Ascomycota</taxon>
        <taxon>Pezizomycotina</taxon>
        <taxon>Dothideomycetes</taxon>
        <taxon>Pleosporomycetidae</taxon>
        <taxon>Pleosporales</taxon>
        <taxon>Sporormiaceae</taxon>
        <taxon>Westerdykella</taxon>
    </lineage>
</organism>
<name>A0A6A6JQH0_WESOR</name>
<accession>A0A6A6JQH0</accession>
<evidence type="ECO:0000256" key="1">
    <source>
        <dbReference type="SAM" id="MobiDB-lite"/>
    </source>
</evidence>
<keyword evidence="3" id="KW-1185">Reference proteome</keyword>
<gene>
    <name evidence="2" type="ORF">EI97DRAFT_219381</name>
</gene>
<sequence>MQRNTSMAGRIVIRTEYRAMTQHLCISDSPGIWLHVGCFFGISMAIPREFGDEERNVHNYVHRFRRDHNSQTARSGRNSEPWCIFCRYTATQSNEIDAQSSKGYSSNHRISNPSAREWLSTAGLAGFIRASGAVPVPIMSGYRSTLTTDPSHVSASGRMRQYSRDAVARGTYSKLHNRSAGGTAPTSVTHRTGPFSPDSLPALPQSFHNTTDAHKPWR</sequence>
<dbReference type="Proteomes" id="UP000800097">
    <property type="component" value="Unassembled WGS sequence"/>
</dbReference>
<dbReference type="GeneID" id="54547030"/>
<evidence type="ECO:0000313" key="2">
    <source>
        <dbReference type="EMBL" id="KAF2278792.1"/>
    </source>
</evidence>
<protein>
    <submittedName>
        <fullName evidence="2">Uncharacterized protein</fullName>
    </submittedName>
</protein>
<evidence type="ECO:0000313" key="3">
    <source>
        <dbReference type="Proteomes" id="UP000800097"/>
    </source>
</evidence>
<dbReference type="RefSeq" id="XP_033656331.1">
    <property type="nucleotide sequence ID" value="XM_033793855.1"/>
</dbReference>
<dbReference type="EMBL" id="ML986487">
    <property type="protein sequence ID" value="KAF2278792.1"/>
    <property type="molecule type" value="Genomic_DNA"/>
</dbReference>
<reference evidence="2" key="1">
    <citation type="journal article" date="2020" name="Stud. Mycol.">
        <title>101 Dothideomycetes genomes: a test case for predicting lifestyles and emergence of pathogens.</title>
        <authorList>
            <person name="Haridas S."/>
            <person name="Albert R."/>
            <person name="Binder M."/>
            <person name="Bloem J."/>
            <person name="Labutti K."/>
            <person name="Salamov A."/>
            <person name="Andreopoulos B."/>
            <person name="Baker S."/>
            <person name="Barry K."/>
            <person name="Bills G."/>
            <person name="Bluhm B."/>
            <person name="Cannon C."/>
            <person name="Castanera R."/>
            <person name="Culley D."/>
            <person name="Daum C."/>
            <person name="Ezra D."/>
            <person name="Gonzalez J."/>
            <person name="Henrissat B."/>
            <person name="Kuo A."/>
            <person name="Liang C."/>
            <person name="Lipzen A."/>
            <person name="Lutzoni F."/>
            <person name="Magnuson J."/>
            <person name="Mondo S."/>
            <person name="Nolan M."/>
            <person name="Ohm R."/>
            <person name="Pangilinan J."/>
            <person name="Park H.-J."/>
            <person name="Ramirez L."/>
            <person name="Alfaro M."/>
            <person name="Sun H."/>
            <person name="Tritt A."/>
            <person name="Yoshinaga Y."/>
            <person name="Zwiers L.-H."/>
            <person name="Turgeon B."/>
            <person name="Goodwin S."/>
            <person name="Spatafora J."/>
            <person name="Crous P."/>
            <person name="Grigoriev I."/>
        </authorList>
    </citation>
    <scope>NUCLEOTIDE SEQUENCE</scope>
    <source>
        <strain evidence="2">CBS 379.55</strain>
    </source>
</reference>